<evidence type="ECO:0008006" key="4">
    <source>
        <dbReference type="Google" id="ProtNLM"/>
    </source>
</evidence>
<reference evidence="2 3" key="1">
    <citation type="journal article" date="2016" name="Nat. Commun.">
        <title>Thousands of microbial genomes shed light on interconnected biogeochemical processes in an aquifer system.</title>
        <authorList>
            <person name="Anantharaman K."/>
            <person name="Brown C.T."/>
            <person name="Hug L.A."/>
            <person name="Sharon I."/>
            <person name="Castelle C.J."/>
            <person name="Probst A.J."/>
            <person name="Thomas B.C."/>
            <person name="Singh A."/>
            <person name="Wilkins M.J."/>
            <person name="Karaoz U."/>
            <person name="Brodie E.L."/>
            <person name="Williams K.H."/>
            <person name="Hubbard S.S."/>
            <person name="Banfield J.F."/>
        </authorList>
    </citation>
    <scope>NUCLEOTIDE SEQUENCE [LARGE SCALE GENOMIC DNA]</scope>
</reference>
<sequence length="140" mass="14659">MSIPDIQHLIKWPPSGKAKDVFILIVIVLVALCSFALGRLSAIESVRPPVKILGSASIIQGLQTPETDSKVTSSTAIPAPAPLSGQGNGSVVASKSGTKYHFPWCAGAKSIKEENKIWFASIEAARSAGYTPAANCKGLE</sequence>
<evidence type="ECO:0000256" key="1">
    <source>
        <dbReference type="SAM" id="Phobius"/>
    </source>
</evidence>
<name>A0A1G2M3K3_9BACT</name>
<feature type="transmembrane region" description="Helical" evidence="1">
    <location>
        <begin position="21"/>
        <end position="42"/>
    </location>
</feature>
<keyword evidence="1" id="KW-0812">Transmembrane</keyword>
<gene>
    <name evidence="2" type="ORF">A2664_03305</name>
</gene>
<keyword evidence="1" id="KW-1133">Transmembrane helix</keyword>
<organism evidence="2 3">
    <name type="scientific">Candidatus Taylorbacteria bacterium RIFCSPHIGHO2_01_FULL_46_22b</name>
    <dbReference type="NCBI Taxonomy" id="1802301"/>
    <lineage>
        <taxon>Bacteria</taxon>
        <taxon>Candidatus Tayloriibacteriota</taxon>
    </lineage>
</organism>
<dbReference type="EMBL" id="MHRF01000013">
    <property type="protein sequence ID" value="OHA17622.1"/>
    <property type="molecule type" value="Genomic_DNA"/>
</dbReference>
<evidence type="ECO:0000313" key="3">
    <source>
        <dbReference type="Proteomes" id="UP000178873"/>
    </source>
</evidence>
<dbReference type="SUPFAM" id="SSF57884">
    <property type="entry name" value="Ada DNA repair protein, N-terminal domain (N-Ada 10)"/>
    <property type="match status" value="1"/>
</dbReference>
<proteinExistence type="predicted"/>
<dbReference type="STRING" id="1802301.A2664_03305"/>
<comment type="caution">
    <text evidence="2">The sequence shown here is derived from an EMBL/GenBank/DDBJ whole genome shotgun (WGS) entry which is preliminary data.</text>
</comment>
<dbReference type="Gene3D" id="3.40.10.10">
    <property type="entry name" value="DNA Methylphosphotriester Repair Domain"/>
    <property type="match status" value="1"/>
</dbReference>
<dbReference type="InterPro" id="IPR035451">
    <property type="entry name" value="Ada-like_dom_sf"/>
</dbReference>
<accession>A0A1G2M3K3</accession>
<keyword evidence="1" id="KW-0472">Membrane</keyword>
<dbReference type="AlphaFoldDB" id="A0A1G2M3K3"/>
<evidence type="ECO:0000313" key="2">
    <source>
        <dbReference type="EMBL" id="OHA17622.1"/>
    </source>
</evidence>
<dbReference type="Proteomes" id="UP000178873">
    <property type="component" value="Unassembled WGS sequence"/>
</dbReference>
<protein>
    <recommendedName>
        <fullName evidence="4">Ada DNA repair metal-binding domain-containing protein</fullName>
    </recommendedName>
</protein>